<comment type="caution">
    <text evidence="10">The sequence shown here is derived from an EMBL/GenBank/DDBJ whole genome shotgun (WGS) entry which is preliminary data.</text>
</comment>
<dbReference type="InterPro" id="IPR017972">
    <property type="entry name" value="Cyt_P450_CS"/>
</dbReference>
<evidence type="ECO:0000256" key="4">
    <source>
        <dbReference type="ARBA" id="ARBA00022723"/>
    </source>
</evidence>
<evidence type="ECO:0000313" key="10">
    <source>
        <dbReference type="EMBL" id="KAK4449769.1"/>
    </source>
</evidence>
<dbReference type="PANTHER" id="PTHR24305:SF230">
    <property type="entry name" value="P450, PUTATIVE (EUROFUNG)-RELATED"/>
    <property type="match status" value="1"/>
</dbReference>
<organism evidence="10 11">
    <name type="scientific">Podospora aff. communis PSN243</name>
    <dbReference type="NCBI Taxonomy" id="3040156"/>
    <lineage>
        <taxon>Eukaryota</taxon>
        <taxon>Fungi</taxon>
        <taxon>Dikarya</taxon>
        <taxon>Ascomycota</taxon>
        <taxon>Pezizomycotina</taxon>
        <taxon>Sordariomycetes</taxon>
        <taxon>Sordariomycetidae</taxon>
        <taxon>Sordariales</taxon>
        <taxon>Podosporaceae</taxon>
        <taxon>Podospora</taxon>
    </lineage>
</organism>
<dbReference type="SUPFAM" id="SSF48264">
    <property type="entry name" value="Cytochrome P450"/>
    <property type="match status" value="1"/>
</dbReference>
<reference evidence="10" key="2">
    <citation type="submission" date="2023-05" db="EMBL/GenBank/DDBJ databases">
        <authorList>
            <consortium name="Lawrence Berkeley National Laboratory"/>
            <person name="Steindorff A."/>
            <person name="Hensen N."/>
            <person name="Bonometti L."/>
            <person name="Westerberg I."/>
            <person name="Brannstrom I.O."/>
            <person name="Guillou S."/>
            <person name="Cros-Aarteil S."/>
            <person name="Calhoun S."/>
            <person name="Haridas S."/>
            <person name="Kuo A."/>
            <person name="Mondo S."/>
            <person name="Pangilinan J."/>
            <person name="Riley R."/>
            <person name="Labutti K."/>
            <person name="Andreopoulos B."/>
            <person name="Lipzen A."/>
            <person name="Chen C."/>
            <person name="Yanf M."/>
            <person name="Daum C."/>
            <person name="Ng V."/>
            <person name="Clum A."/>
            <person name="Ohm R."/>
            <person name="Martin F."/>
            <person name="Silar P."/>
            <person name="Natvig D."/>
            <person name="Lalanne C."/>
            <person name="Gautier V."/>
            <person name="Ament-Velasquez S.L."/>
            <person name="Kruys A."/>
            <person name="Hutchinson M.I."/>
            <person name="Powell A.J."/>
            <person name="Barry K."/>
            <person name="Miller A.N."/>
            <person name="Grigoriev I.V."/>
            <person name="Debuchy R."/>
            <person name="Gladieux P."/>
            <person name="Thoren M.H."/>
            <person name="Johannesson H."/>
        </authorList>
    </citation>
    <scope>NUCLEOTIDE SEQUENCE</scope>
    <source>
        <strain evidence="10">PSN243</strain>
    </source>
</reference>
<keyword evidence="7 9" id="KW-0503">Monooxygenase</keyword>
<dbReference type="AlphaFoldDB" id="A0AAV9GP67"/>
<keyword evidence="11" id="KW-1185">Reference proteome</keyword>
<evidence type="ECO:0000256" key="5">
    <source>
        <dbReference type="ARBA" id="ARBA00023002"/>
    </source>
</evidence>
<dbReference type="GO" id="GO:0020037">
    <property type="term" value="F:heme binding"/>
    <property type="evidence" value="ECO:0007669"/>
    <property type="project" value="InterPro"/>
</dbReference>
<evidence type="ECO:0000256" key="6">
    <source>
        <dbReference type="ARBA" id="ARBA00023004"/>
    </source>
</evidence>
<evidence type="ECO:0000256" key="8">
    <source>
        <dbReference type="PIRSR" id="PIRSR602401-1"/>
    </source>
</evidence>
<dbReference type="InterPro" id="IPR036396">
    <property type="entry name" value="Cyt_P450_sf"/>
</dbReference>
<evidence type="ECO:0000313" key="11">
    <source>
        <dbReference type="Proteomes" id="UP001321760"/>
    </source>
</evidence>
<dbReference type="GO" id="GO:0005506">
    <property type="term" value="F:iron ion binding"/>
    <property type="evidence" value="ECO:0007669"/>
    <property type="project" value="InterPro"/>
</dbReference>
<gene>
    <name evidence="10" type="ORF">QBC34DRAFT_403965</name>
</gene>
<dbReference type="Proteomes" id="UP001321760">
    <property type="component" value="Unassembled WGS sequence"/>
</dbReference>
<reference evidence="10" key="1">
    <citation type="journal article" date="2023" name="Mol. Phylogenet. Evol.">
        <title>Genome-scale phylogeny and comparative genomics of the fungal order Sordariales.</title>
        <authorList>
            <person name="Hensen N."/>
            <person name="Bonometti L."/>
            <person name="Westerberg I."/>
            <person name="Brannstrom I.O."/>
            <person name="Guillou S."/>
            <person name="Cros-Aarteil S."/>
            <person name="Calhoun S."/>
            <person name="Haridas S."/>
            <person name="Kuo A."/>
            <person name="Mondo S."/>
            <person name="Pangilinan J."/>
            <person name="Riley R."/>
            <person name="LaButti K."/>
            <person name="Andreopoulos B."/>
            <person name="Lipzen A."/>
            <person name="Chen C."/>
            <person name="Yan M."/>
            <person name="Daum C."/>
            <person name="Ng V."/>
            <person name="Clum A."/>
            <person name="Steindorff A."/>
            <person name="Ohm R.A."/>
            <person name="Martin F."/>
            <person name="Silar P."/>
            <person name="Natvig D.O."/>
            <person name="Lalanne C."/>
            <person name="Gautier V."/>
            <person name="Ament-Velasquez S.L."/>
            <person name="Kruys A."/>
            <person name="Hutchinson M.I."/>
            <person name="Powell A.J."/>
            <person name="Barry K."/>
            <person name="Miller A.N."/>
            <person name="Grigoriev I.V."/>
            <person name="Debuchy R."/>
            <person name="Gladieux P."/>
            <person name="Hiltunen Thoren M."/>
            <person name="Johannesson H."/>
        </authorList>
    </citation>
    <scope>NUCLEOTIDE SEQUENCE</scope>
    <source>
        <strain evidence="10">PSN243</strain>
    </source>
</reference>
<sequence length="505" mass="57164">MPAILDFIGVSAPGTSTLVGTVLGMVLAWQVYTVIYNLFFHPLRDFPGPLLQRASSLPWALQNVRGVQAFHTQQLHDKYGPVVRITPQHLSFTEASAWRDIYGHLIGHKSGAQEMSKLKALVKAIDSVPASILNSDREEHGRFRRALSHGFSDSSMREQERTLIRFIDLLVRRIHEEADNGRKALNAEAWYNWTTFDITGELIFGEAFGCLQSSKYHAWIEFVFGTVKWGMGISTMSYIGLHWLVQVLYQYAGSGKALARVREYTRAMLEKRMEMPEGREDLFEGLVRRRDEWGISFEKLSANAFILILAGSETTATTLSGATYFLLTNPDALSRLQHEVWSTFKSADEINIASVGKLSYMLAVLNEALRMYPPVTSNLVRVVPSGGAQIAGHFVPGGTYVEVQHWSINHSSDNFKDPWEFNPDRFINPAEGEVLEALQAFSVGPRNCIGRNLAYAEMRIILARLVYDFDMKLAPDSKNWVERQKTYTLWDRMPLNVYFTPVQRG</sequence>
<keyword evidence="4 8" id="KW-0479">Metal-binding</keyword>
<keyword evidence="6 8" id="KW-0408">Iron</keyword>
<dbReference type="GO" id="GO:0004497">
    <property type="term" value="F:monooxygenase activity"/>
    <property type="evidence" value="ECO:0007669"/>
    <property type="project" value="UniProtKB-KW"/>
</dbReference>
<dbReference type="EMBL" id="MU865935">
    <property type="protein sequence ID" value="KAK4449769.1"/>
    <property type="molecule type" value="Genomic_DNA"/>
</dbReference>
<evidence type="ECO:0000256" key="2">
    <source>
        <dbReference type="ARBA" id="ARBA00010617"/>
    </source>
</evidence>
<protein>
    <submittedName>
        <fullName evidence="10">Isotrichodermin C-15 hydroxylase</fullName>
    </submittedName>
</protein>
<comment type="cofactor">
    <cofactor evidence="1 8">
        <name>heme</name>
        <dbReference type="ChEBI" id="CHEBI:30413"/>
    </cofactor>
</comment>
<dbReference type="PROSITE" id="PS00086">
    <property type="entry name" value="CYTOCHROME_P450"/>
    <property type="match status" value="1"/>
</dbReference>
<dbReference type="PRINTS" id="PR00385">
    <property type="entry name" value="P450"/>
</dbReference>
<feature type="binding site" description="axial binding residue" evidence="8">
    <location>
        <position position="448"/>
    </location>
    <ligand>
        <name>heme</name>
        <dbReference type="ChEBI" id="CHEBI:30413"/>
    </ligand>
    <ligandPart>
        <name>Fe</name>
        <dbReference type="ChEBI" id="CHEBI:18248"/>
    </ligandPart>
</feature>
<dbReference type="InterPro" id="IPR001128">
    <property type="entry name" value="Cyt_P450"/>
</dbReference>
<name>A0AAV9GP67_9PEZI</name>
<dbReference type="PANTHER" id="PTHR24305">
    <property type="entry name" value="CYTOCHROME P450"/>
    <property type="match status" value="1"/>
</dbReference>
<dbReference type="CDD" id="cd11058">
    <property type="entry name" value="CYP60B-like"/>
    <property type="match status" value="1"/>
</dbReference>
<dbReference type="Gene3D" id="1.10.630.10">
    <property type="entry name" value="Cytochrome P450"/>
    <property type="match status" value="1"/>
</dbReference>
<proteinExistence type="inferred from homology"/>
<dbReference type="Pfam" id="PF00067">
    <property type="entry name" value="p450"/>
    <property type="match status" value="1"/>
</dbReference>
<evidence type="ECO:0000256" key="1">
    <source>
        <dbReference type="ARBA" id="ARBA00001971"/>
    </source>
</evidence>
<evidence type="ECO:0000256" key="3">
    <source>
        <dbReference type="ARBA" id="ARBA00022617"/>
    </source>
</evidence>
<comment type="similarity">
    <text evidence="2 9">Belongs to the cytochrome P450 family.</text>
</comment>
<accession>A0AAV9GP67</accession>
<dbReference type="FunFam" id="1.10.630.10:FF:000179">
    <property type="entry name" value="Cytochrome P450"/>
    <property type="match status" value="1"/>
</dbReference>
<dbReference type="InterPro" id="IPR050121">
    <property type="entry name" value="Cytochrome_P450_monoxygenase"/>
</dbReference>
<dbReference type="PRINTS" id="PR00463">
    <property type="entry name" value="EP450I"/>
</dbReference>
<keyword evidence="3 8" id="KW-0349">Heme</keyword>
<dbReference type="InterPro" id="IPR002401">
    <property type="entry name" value="Cyt_P450_E_grp-I"/>
</dbReference>
<keyword evidence="5 9" id="KW-0560">Oxidoreductase</keyword>
<dbReference type="GO" id="GO:0016705">
    <property type="term" value="F:oxidoreductase activity, acting on paired donors, with incorporation or reduction of molecular oxygen"/>
    <property type="evidence" value="ECO:0007669"/>
    <property type="project" value="InterPro"/>
</dbReference>
<evidence type="ECO:0000256" key="9">
    <source>
        <dbReference type="RuleBase" id="RU000461"/>
    </source>
</evidence>
<evidence type="ECO:0000256" key="7">
    <source>
        <dbReference type="ARBA" id="ARBA00023033"/>
    </source>
</evidence>